<dbReference type="AlphaFoldDB" id="A0A0F4GTY1"/>
<name>A0A0F4GTY1_9PEZI</name>
<sequence>MPHLTFPRLDNPQYTWFVKQIFTISAQSKRALAAVDKKEIDAEYERQLRCTYGHDESKLTQDLYAMKSKASSDMLQHYQNKYSAALPEQTRVPLAYGVEELRLPVLPTNKTEKLNPGVDFTKEYMDEAFRRAIAATVACLRHALKPSKGTKKIDWALQTYEEFAKKTEKMNKDVSFTKEQMDEAFCLGPESEKYWRDRE</sequence>
<comment type="caution">
    <text evidence="1">The sequence shown here is derived from an EMBL/GenBank/DDBJ whole genome shotgun (WGS) entry which is preliminary data.</text>
</comment>
<evidence type="ECO:0000313" key="2">
    <source>
        <dbReference type="Proteomes" id="UP000033647"/>
    </source>
</evidence>
<accession>A0A0F4GTY1</accession>
<organism evidence="1 2">
    <name type="scientific">Zymoseptoria brevis</name>
    <dbReference type="NCBI Taxonomy" id="1047168"/>
    <lineage>
        <taxon>Eukaryota</taxon>
        <taxon>Fungi</taxon>
        <taxon>Dikarya</taxon>
        <taxon>Ascomycota</taxon>
        <taxon>Pezizomycotina</taxon>
        <taxon>Dothideomycetes</taxon>
        <taxon>Dothideomycetidae</taxon>
        <taxon>Mycosphaerellales</taxon>
        <taxon>Mycosphaerellaceae</taxon>
        <taxon>Zymoseptoria</taxon>
    </lineage>
</organism>
<protein>
    <submittedName>
        <fullName evidence="1">Uncharacterized protein</fullName>
    </submittedName>
</protein>
<evidence type="ECO:0000313" key="1">
    <source>
        <dbReference type="EMBL" id="KJY00872.1"/>
    </source>
</evidence>
<gene>
    <name evidence="1" type="ORF">TI39_contig309g00012</name>
</gene>
<proteinExistence type="predicted"/>
<dbReference type="OrthoDB" id="3650791at2759"/>
<reference evidence="1 2" key="1">
    <citation type="submission" date="2015-03" db="EMBL/GenBank/DDBJ databases">
        <title>RNA-seq based gene annotation and comparative genomics of four Zymoseptoria species reveal species-specific pathogenicity related genes and transposable element activity.</title>
        <authorList>
            <person name="Grandaubert J."/>
            <person name="Bhattacharyya A."/>
            <person name="Stukenbrock E.H."/>
        </authorList>
    </citation>
    <scope>NUCLEOTIDE SEQUENCE [LARGE SCALE GENOMIC DNA]</scope>
    <source>
        <strain evidence="1 2">Zb18110</strain>
    </source>
</reference>
<dbReference type="EMBL" id="LAFY01000301">
    <property type="protein sequence ID" value="KJY00872.1"/>
    <property type="molecule type" value="Genomic_DNA"/>
</dbReference>
<dbReference type="Proteomes" id="UP000033647">
    <property type="component" value="Unassembled WGS sequence"/>
</dbReference>
<keyword evidence="2" id="KW-1185">Reference proteome</keyword>